<evidence type="ECO:0000256" key="1">
    <source>
        <dbReference type="ARBA" id="ARBA00009437"/>
    </source>
</evidence>
<dbReference type="Pfam" id="PF00126">
    <property type="entry name" value="HTH_1"/>
    <property type="match status" value="1"/>
</dbReference>
<dbReference type="InterPro" id="IPR000847">
    <property type="entry name" value="LysR_HTH_N"/>
</dbReference>
<keyword evidence="2" id="KW-0805">Transcription regulation</keyword>
<sequence length="289" mass="32507">MVSWEGVIEFVRVAQYGSFTRASKHLSTSVAQVSRRVAALEARLGCKLLHRSTRTVTLSEAGQLFFAQCQPLITGLEEAERSVSELQHAPRGLIRLTAPVAFGESYIAPLVNQFLRHYPDISLECHFTNATLDLIEQRFDLAVRIGKLQDSTLMARKLASRQSYVCASPQYIKEHGEPFTLSELKHHRCLKGSLDVWRFTVGDTQKSMSVNGKIQYNSGHALKDAALRGLGLVQLPDYYVQEAMQSGQLIEVLSQYRDAPEGIWAIYPHNRHLTPKIRLLIDFLESNLA</sequence>
<reference evidence="6 7" key="1">
    <citation type="submission" date="2022-10" db="EMBL/GenBank/DDBJ databases">
        <title>Aestuariibacter sp. AA17 isolated from Montipora capitata coral fragment.</title>
        <authorList>
            <person name="Emsley S.A."/>
            <person name="Pfannmuller K.M."/>
            <person name="Loughran R.M."/>
            <person name="Shlafstein M."/>
            <person name="Papke E."/>
            <person name="Saw J.H."/>
            <person name="Ushijima B."/>
            <person name="Videau P."/>
        </authorList>
    </citation>
    <scope>NUCLEOTIDE SEQUENCE [LARGE SCALE GENOMIC DNA]</scope>
    <source>
        <strain evidence="6 7">AA17</strain>
    </source>
</reference>
<keyword evidence="4" id="KW-0804">Transcription</keyword>
<keyword evidence="3" id="KW-0238">DNA-binding</keyword>
<dbReference type="EMBL" id="JAOWKX010000004">
    <property type="protein sequence ID" value="MCV2884849.1"/>
    <property type="molecule type" value="Genomic_DNA"/>
</dbReference>
<evidence type="ECO:0000313" key="6">
    <source>
        <dbReference type="EMBL" id="MCV2884849.1"/>
    </source>
</evidence>
<name>A0ABT3A836_9ALTE</name>
<dbReference type="Proteomes" id="UP001652504">
    <property type="component" value="Unassembled WGS sequence"/>
</dbReference>
<dbReference type="PANTHER" id="PTHR30537">
    <property type="entry name" value="HTH-TYPE TRANSCRIPTIONAL REGULATOR"/>
    <property type="match status" value="1"/>
</dbReference>
<dbReference type="Gene3D" id="1.10.10.10">
    <property type="entry name" value="Winged helix-like DNA-binding domain superfamily/Winged helix DNA-binding domain"/>
    <property type="match status" value="1"/>
</dbReference>
<proteinExistence type="inferred from homology"/>
<feature type="domain" description="HTH lysR-type" evidence="5">
    <location>
        <begin position="10"/>
        <end position="59"/>
    </location>
</feature>
<evidence type="ECO:0000256" key="4">
    <source>
        <dbReference type="ARBA" id="ARBA00023163"/>
    </source>
</evidence>
<dbReference type="Pfam" id="PF03466">
    <property type="entry name" value="LysR_substrate"/>
    <property type="match status" value="1"/>
</dbReference>
<dbReference type="SUPFAM" id="SSF53850">
    <property type="entry name" value="Periplasmic binding protein-like II"/>
    <property type="match status" value="1"/>
</dbReference>
<dbReference type="InterPro" id="IPR058163">
    <property type="entry name" value="LysR-type_TF_proteobact-type"/>
</dbReference>
<protein>
    <submittedName>
        <fullName evidence="6">LysR substrate-binding domain-containing protein</fullName>
    </submittedName>
</protein>
<organism evidence="6 7">
    <name type="scientific">Fluctibacter corallii</name>
    <dbReference type="NCBI Taxonomy" id="2984329"/>
    <lineage>
        <taxon>Bacteria</taxon>
        <taxon>Pseudomonadati</taxon>
        <taxon>Pseudomonadota</taxon>
        <taxon>Gammaproteobacteria</taxon>
        <taxon>Alteromonadales</taxon>
        <taxon>Alteromonadaceae</taxon>
        <taxon>Fluctibacter</taxon>
    </lineage>
</organism>
<dbReference type="InterPro" id="IPR005119">
    <property type="entry name" value="LysR_subst-bd"/>
</dbReference>
<evidence type="ECO:0000256" key="3">
    <source>
        <dbReference type="ARBA" id="ARBA00023125"/>
    </source>
</evidence>
<evidence type="ECO:0000259" key="5">
    <source>
        <dbReference type="PROSITE" id="PS50931"/>
    </source>
</evidence>
<evidence type="ECO:0000313" key="7">
    <source>
        <dbReference type="Proteomes" id="UP001652504"/>
    </source>
</evidence>
<dbReference type="Gene3D" id="3.40.190.290">
    <property type="match status" value="1"/>
</dbReference>
<accession>A0ABT3A836</accession>
<gene>
    <name evidence="6" type="ORF">OE749_09090</name>
</gene>
<dbReference type="InterPro" id="IPR036390">
    <property type="entry name" value="WH_DNA-bd_sf"/>
</dbReference>
<evidence type="ECO:0000256" key="2">
    <source>
        <dbReference type="ARBA" id="ARBA00023015"/>
    </source>
</evidence>
<dbReference type="PANTHER" id="PTHR30537:SF10">
    <property type="entry name" value="TRANSCRIPTIONAL REGULATOR-RELATED"/>
    <property type="match status" value="1"/>
</dbReference>
<keyword evidence="7" id="KW-1185">Reference proteome</keyword>
<dbReference type="PROSITE" id="PS50931">
    <property type="entry name" value="HTH_LYSR"/>
    <property type="match status" value="1"/>
</dbReference>
<dbReference type="SUPFAM" id="SSF46785">
    <property type="entry name" value="Winged helix' DNA-binding domain"/>
    <property type="match status" value="1"/>
</dbReference>
<dbReference type="InterPro" id="IPR036388">
    <property type="entry name" value="WH-like_DNA-bd_sf"/>
</dbReference>
<comment type="similarity">
    <text evidence="1">Belongs to the LysR transcriptional regulatory family.</text>
</comment>
<dbReference type="RefSeq" id="WP_263712131.1">
    <property type="nucleotide sequence ID" value="NZ_JAOWKX010000004.1"/>
</dbReference>
<comment type="caution">
    <text evidence="6">The sequence shown here is derived from an EMBL/GenBank/DDBJ whole genome shotgun (WGS) entry which is preliminary data.</text>
</comment>